<gene>
    <name evidence="1" type="ORF">EDC61_11944</name>
</gene>
<name>A0A4R3JRM6_9PROT</name>
<evidence type="ECO:0000313" key="2">
    <source>
        <dbReference type="Proteomes" id="UP000295135"/>
    </source>
</evidence>
<proteinExistence type="predicted"/>
<organism evidence="1 2">
    <name type="scientific">Sulfuritortus calidifontis</name>
    <dbReference type="NCBI Taxonomy" id="1914471"/>
    <lineage>
        <taxon>Bacteria</taxon>
        <taxon>Pseudomonadati</taxon>
        <taxon>Pseudomonadota</taxon>
        <taxon>Betaproteobacteria</taxon>
        <taxon>Nitrosomonadales</taxon>
        <taxon>Thiobacillaceae</taxon>
        <taxon>Sulfuritortus</taxon>
    </lineage>
</organism>
<accession>A0A4R3JRM6</accession>
<sequence>MSEGLIDRIEQGMTTAMDAEIVARAMAKLARYEVALTEIAIYGRAEDAMKACQALAECARPRPLSV</sequence>
<reference evidence="1 2" key="1">
    <citation type="submission" date="2019-03" db="EMBL/GenBank/DDBJ databases">
        <title>Genomic Encyclopedia of Type Strains, Phase IV (KMG-IV): sequencing the most valuable type-strain genomes for metagenomic binning, comparative biology and taxonomic classification.</title>
        <authorList>
            <person name="Goeker M."/>
        </authorList>
    </citation>
    <scope>NUCLEOTIDE SEQUENCE [LARGE SCALE GENOMIC DNA]</scope>
    <source>
        <strain evidence="1 2">DSM 103923</strain>
    </source>
</reference>
<dbReference type="RefSeq" id="WP_126458027.1">
    <property type="nucleotide sequence ID" value="NZ_AP018721.1"/>
</dbReference>
<dbReference type="AlphaFoldDB" id="A0A4R3JRM6"/>
<dbReference type="Proteomes" id="UP000295135">
    <property type="component" value="Unassembled WGS sequence"/>
</dbReference>
<evidence type="ECO:0000313" key="1">
    <source>
        <dbReference type="EMBL" id="TCS69744.1"/>
    </source>
</evidence>
<dbReference type="EMBL" id="SLZY01000019">
    <property type="protein sequence ID" value="TCS69744.1"/>
    <property type="molecule type" value="Genomic_DNA"/>
</dbReference>
<comment type="caution">
    <text evidence="1">The sequence shown here is derived from an EMBL/GenBank/DDBJ whole genome shotgun (WGS) entry which is preliminary data.</text>
</comment>
<protein>
    <submittedName>
        <fullName evidence="1">Uncharacterized protein</fullName>
    </submittedName>
</protein>
<keyword evidence="2" id="KW-1185">Reference proteome</keyword>